<evidence type="ECO:0000313" key="10">
    <source>
        <dbReference type="EMBL" id="ROV99619.1"/>
    </source>
</evidence>
<feature type="domain" description="Transthyretin/hydroxyisourate hydrolase" evidence="9">
    <location>
        <begin position="73"/>
        <end position="181"/>
    </location>
</feature>
<organism evidence="10 11">
    <name type="scientific">Cytospora leucostoma</name>
    <dbReference type="NCBI Taxonomy" id="1230097"/>
    <lineage>
        <taxon>Eukaryota</taxon>
        <taxon>Fungi</taxon>
        <taxon>Dikarya</taxon>
        <taxon>Ascomycota</taxon>
        <taxon>Pezizomycotina</taxon>
        <taxon>Sordariomycetes</taxon>
        <taxon>Sordariomycetidae</taxon>
        <taxon>Diaporthales</taxon>
        <taxon>Cytosporaceae</taxon>
        <taxon>Cytospora</taxon>
    </lineage>
</organism>
<comment type="similarity">
    <text evidence="3">Belongs to the transthyretin family. 5-hydroxyisourate hydrolase subfamily.</text>
</comment>
<keyword evidence="6" id="KW-0659">Purine metabolism</keyword>
<feature type="region of interest" description="Disordered" evidence="8">
    <location>
        <begin position="31"/>
        <end position="80"/>
    </location>
</feature>
<reference evidence="10 11" key="1">
    <citation type="submission" date="2015-09" db="EMBL/GenBank/DDBJ databases">
        <title>Host preference determinants of Valsa canker pathogens revealed by comparative genomics.</title>
        <authorList>
            <person name="Yin Z."/>
            <person name="Huang L."/>
        </authorList>
    </citation>
    <scope>NUCLEOTIDE SEQUENCE [LARGE SCALE GENOMIC DNA]</scope>
    <source>
        <strain evidence="10 11">SXYLt</strain>
    </source>
</reference>
<gene>
    <name evidence="10" type="ORF">VPNG_07696</name>
</gene>
<proteinExistence type="inferred from homology"/>
<dbReference type="PANTHER" id="PTHR10395:SF7">
    <property type="entry name" value="5-HYDROXYISOURATE HYDROLASE"/>
    <property type="match status" value="1"/>
</dbReference>
<evidence type="ECO:0000256" key="3">
    <source>
        <dbReference type="ARBA" id="ARBA00009850"/>
    </source>
</evidence>
<evidence type="ECO:0000256" key="5">
    <source>
        <dbReference type="ARBA" id="ARBA00012609"/>
    </source>
</evidence>
<dbReference type="PANTHER" id="PTHR10395">
    <property type="entry name" value="URICASE AND TRANSTHYRETIN-RELATED"/>
    <property type="match status" value="1"/>
</dbReference>
<comment type="function">
    <text evidence="2">Catalyzes the hydrolysis of 5-hydroxyisourate (HIU) to 2-oxo-4-hydroxy-4-carboxy-5-ureidoimidazoline (OHCU).</text>
</comment>
<dbReference type="GO" id="GO:0006144">
    <property type="term" value="P:purine nucleobase metabolic process"/>
    <property type="evidence" value="ECO:0007669"/>
    <property type="project" value="UniProtKB-KW"/>
</dbReference>
<accession>A0A423W8F5</accession>
<dbReference type="InParanoid" id="A0A423W8F5"/>
<comment type="caution">
    <text evidence="10">The sequence shown here is derived from an EMBL/GenBank/DDBJ whole genome shotgun (WGS) entry which is preliminary data.</text>
</comment>
<comment type="subunit">
    <text evidence="4">Homotetramer.</text>
</comment>
<protein>
    <recommendedName>
        <fullName evidence="5">hydroxyisourate hydrolase</fullName>
        <ecNumber evidence="5">3.5.2.17</ecNumber>
    </recommendedName>
</protein>
<evidence type="ECO:0000256" key="6">
    <source>
        <dbReference type="ARBA" id="ARBA00022631"/>
    </source>
</evidence>
<feature type="compositionally biased region" description="Gly residues" evidence="8">
    <location>
        <begin position="56"/>
        <end position="70"/>
    </location>
</feature>
<dbReference type="STRING" id="1230097.A0A423W8F5"/>
<evidence type="ECO:0000256" key="4">
    <source>
        <dbReference type="ARBA" id="ARBA00011881"/>
    </source>
</evidence>
<evidence type="ECO:0000313" key="11">
    <source>
        <dbReference type="Proteomes" id="UP000285146"/>
    </source>
</evidence>
<comment type="catalytic activity">
    <reaction evidence="1">
        <text>5-hydroxyisourate + H2O = 5-hydroxy-2-oxo-4-ureido-2,5-dihydro-1H-imidazole-5-carboxylate + H(+)</text>
        <dbReference type="Rhea" id="RHEA:23736"/>
        <dbReference type="ChEBI" id="CHEBI:15377"/>
        <dbReference type="ChEBI" id="CHEBI:15378"/>
        <dbReference type="ChEBI" id="CHEBI:18072"/>
        <dbReference type="ChEBI" id="CHEBI:58639"/>
        <dbReference type="EC" id="3.5.2.17"/>
    </reaction>
</comment>
<keyword evidence="7" id="KW-0378">Hydrolase</keyword>
<feature type="compositionally biased region" description="Low complexity" evidence="8">
    <location>
        <begin position="37"/>
        <end position="46"/>
    </location>
</feature>
<dbReference type="InterPro" id="IPR036817">
    <property type="entry name" value="Transthyretin/HIU_hydrolase_sf"/>
</dbReference>
<evidence type="ECO:0000259" key="9">
    <source>
        <dbReference type="Pfam" id="PF00576"/>
    </source>
</evidence>
<dbReference type="EMBL" id="LKEB01000058">
    <property type="protein sequence ID" value="ROV99619.1"/>
    <property type="molecule type" value="Genomic_DNA"/>
</dbReference>
<dbReference type="InterPro" id="IPR023418">
    <property type="entry name" value="Thyroxine_BS"/>
</dbReference>
<dbReference type="Proteomes" id="UP000285146">
    <property type="component" value="Unassembled WGS sequence"/>
</dbReference>
<dbReference type="AlphaFoldDB" id="A0A423W8F5"/>
<dbReference type="SUPFAM" id="SSF49472">
    <property type="entry name" value="Transthyretin (synonym: prealbumin)"/>
    <property type="match status" value="1"/>
</dbReference>
<dbReference type="CDD" id="cd05822">
    <property type="entry name" value="TLP_HIUase"/>
    <property type="match status" value="1"/>
</dbReference>
<dbReference type="OrthoDB" id="10265230at2759"/>
<name>A0A423W8F5_9PEZI</name>
<dbReference type="Gene3D" id="2.60.40.180">
    <property type="entry name" value="Transthyretin/hydroxyisourate hydrolase domain"/>
    <property type="match status" value="1"/>
</dbReference>
<evidence type="ECO:0000256" key="7">
    <source>
        <dbReference type="ARBA" id="ARBA00022801"/>
    </source>
</evidence>
<sequence length="182" mass="18556">MASPTKAPITCHILDTNLGQPARNVRVRLQLTPPSPSSFQSQSQSPSPTPSPSTIAGGGGGGGGCGGGGPPVIFESTTNEDGRVNAWLPYSSPRAGGEAPVYTLEDVLGGEVGGEVGGGGGGGGGGGRSRWTLRFDTGGYFASQGRETFFPEVTVVFEVSPGQHYHVPLLLAPFSYSTYRGS</sequence>
<dbReference type="InterPro" id="IPR023416">
    <property type="entry name" value="Transthyretin/HIU_hydrolase_d"/>
</dbReference>
<dbReference type="PROSITE" id="PS00768">
    <property type="entry name" value="TRANSTHYRETIN_1"/>
    <property type="match status" value="1"/>
</dbReference>
<dbReference type="PROSITE" id="PS00769">
    <property type="entry name" value="TRANSTHYRETIN_2"/>
    <property type="match status" value="1"/>
</dbReference>
<keyword evidence="11" id="KW-1185">Reference proteome</keyword>
<evidence type="ECO:0000256" key="1">
    <source>
        <dbReference type="ARBA" id="ARBA00001043"/>
    </source>
</evidence>
<dbReference type="GO" id="GO:0033971">
    <property type="term" value="F:hydroxyisourate hydrolase activity"/>
    <property type="evidence" value="ECO:0007669"/>
    <property type="project" value="UniProtKB-EC"/>
</dbReference>
<evidence type="ECO:0000256" key="2">
    <source>
        <dbReference type="ARBA" id="ARBA00002704"/>
    </source>
</evidence>
<dbReference type="InterPro" id="IPR014306">
    <property type="entry name" value="Hydroxyisourate_hydrolase"/>
</dbReference>
<dbReference type="Pfam" id="PF00576">
    <property type="entry name" value="Transthyretin"/>
    <property type="match status" value="1"/>
</dbReference>
<dbReference type="InterPro" id="IPR023419">
    <property type="entry name" value="Transthyretin_CS"/>
</dbReference>
<dbReference type="EC" id="3.5.2.17" evidence="5"/>
<evidence type="ECO:0000256" key="8">
    <source>
        <dbReference type="SAM" id="MobiDB-lite"/>
    </source>
</evidence>